<evidence type="ECO:0000256" key="4">
    <source>
        <dbReference type="ARBA" id="ARBA00022670"/>
    </source>
</evidence>
<dbReference type="GO" id="GO:0005576">
    <property type="term" value="C:extracellular region"/>
    <property type="evidence" value="ECO:0007669"/>
    <property type="project" value="UniProtKB-SubCell"/>
</dbReference>
<dbReference type="EMBL" id="QPKB01000003">
    <property type="protein sequence ID" value="RWR81102.1"/>
    <property type="molecule type" value="Genomic_DNA"/>
</dbReference>
<evidence type="ECO:0000256" key="5">
    <source>
        <dbReference type="ARBA" id="ARBA00022729"/>
    </source>
</evidence>
<evidence type="ECO:0000259" key="12">
    <source>
        <dbReference type="Pfam" id="PF00082"/>
    </source>
</evidence>
<dbReference type="InterPro" id="IPR015500">
    <property type="entry name" value="Peptidase_S8_subtilisin-rel"/>
</dbReference>
<dbReference type="Gene3D" id="2.60.40.2310">
    <property type="match status" value="1"/>
</dbReference>
<dbReference type="FunFam" id="3.40.50.200:FF:000006">
    <property type="entry name" value="Subtilisin-like protease SBT1.5"/>
    <property type="match status" value="1"/>
</dbReference>
<dbReference type="OrthoDB" id="206201at2759"/>
<protein>
    <submittedName>
        <fullName evidence="15">Subtilisin-like protein protease SBT1.7</fullName>
    </submittedName>
</protein>
<sequence>MAFFTFILFFPLLVSLFSQACSADASESKTSTFIVHTNNFTRPPHVATQDEWYAFMLKSVSVSSKSNPDPANRILYTYKNIFHGFAAQMTAQEAQNITKIPGVIGLYNDSIAELHTTRSPSFMGLNTEFGIWPDTNMGEGIIIGLVDTGIWPESESFSDEGLEPVRKEWKGECENGTRFNSSMCNKKLVGARFFLKGIEAIGFVPGDGNEFRSPRDWVGHGTHTASTAAGSQVSNASILGFANGTAGGMASKAKIAMYKACWVEGCALSDITAAMEKAIEDGVDILSLSLGSPNIYTPYYSDPIAIGAFAAADRGIFVACSAGNGGPSPSYIINTAPWITTVGAGSLDRTFPVQLRLGNGQVYMGDSLYNKEVNVTQMFPVFYLADCDNSLLTPSNVMGKIVVCTSAGVGDGFLVQEAGGVGLVGLNSKETGEGIFAHAFTLPALTVGYRAGLEIESYIHTTKNSTVNIMSQVQTVVGEIRAPMVAAFSSRGPNPKVPEILKPDLVAPGFNILAAWPSENAPSSSKKDVRRVKFNILSGTSMSCPHIAGIAALLRKAHPSWSPAAIRSALMTTAMQFDSNHRPIADNFNMERPATPLDFGAGHVHPQVANDPGLVYDVHIQDYIDFLCTFNYTESQLRSIIQGPFSCSKLEGGPGALNYPSFSVVFNCKKGCGGVQILNRTLMSVFELPENYSVRVVNYRPDKAVITVKPERLVFNKMYEKQSYSVEFLSFNTTTGNTTSSNDTAFGHVIWEIWPLFSLLCLGKTQSVRGMASKARIAVYKACWVSGCAESDIAARPWIKQLKMESTSFRFQLESTSFSEPIAIAAFVAADRGIFVACSAGNDGPSPSQIVNTAPWITTVGAGSLDRTFPVKLRLGNGKKVYLGDSLYSEEVNVTQMFPIFHLEYCIKSLLTSSNVMGKIVVCKGAGVDDGFLIQAAGGVGLVGLSWKEIGEGTCRSGLPIALAQRRLQRRLGNILLHQHNQRLHCKHHVPSSNSFGETSCTNGRGLLCLRPKPHCPGDSQAGHCLNILAAWPSDKAPTFYKSDQRWVRFNILSGTSMSCPHIAGIAALLRKAHPSWSPAAIRSALMTTATQVDSDHLPTPLLTTSTWRDQPHRLILGIQDCQLRSIIQRPFYCSKLEGGPGSLNYPSFSVVFDCKKGCGGVPILNRTLISVFELPENYSVKSDEFLTR</sequence>
<evidence type="ECO:0000313" key="16">
    <source>
        <dbReference type="Proteomes" id="UP000283530"/>
    </source>
</evidence>
<feature type="domain" description="Peptidase S8/S53" evidence="12">
    <location>
        <begin position="766"/>
        <end position="1096"/>
    </location>
</feature>
<keyword evidence="6 10" id="KW-0378">Hydrolase</keyword>
<evidence type="ECO:0000256" key="3">
    <source>
        <dbReference type="ARBA" id="ARBA00022525"/>
    </source>
</evidence>
<comment type="caution">
    <text evidence="10">Lacks conserved residue(s) required for the propagation of feature annotation.</text>
</comment>
<dbReference type="GO" id="GO:0004252">
    <property type="term" value="F:serine-type endopeptidase activity"/>
    <property type="evidence" value="ECO:0007669"/>
    <property type="project" value="UniProtKB-UniRule"/>
</dbReference>
<dbReference type="Gene3D" id="3.50.30.30">
    <property type="match status" value="2"/>
</dbReference>
<feature type="active site" description="Charge relay system" evidence="9 10">
    <location>
        <position position="147"/>
    </location>
</feature>
<feature type="domain" description="Inhibitor I9" evidence="13">
    <location>
        <begin position="32"/>
        <end position="115"/>
    </location>
</feature>
<evidence type="ECO:0000256" key="8">
    <source>
        <dbReference type="ARBA" id="ARBA00023180"/>
    </source>
</evidence>
<keyword evidence="16" id="KW-1185">Reference proteome</keyword>
<dbReference type="InterPro" id="IPR045051">
    <property type="entry name" value="SBT"/>
</dbReference>
<evidence type="ECO:0000256" key="2">
    <source>
        <dbReference type="ARBA" id="ARBA00011073"/>
    </source>
</evidence>
<dbReference type="InterPro" id="IPR023828">
    <property type="entry name" value="Peptidase_S8_Ser-AS"/>
</dbReference>
<evidence type="ECO:0000256" key="10">
    <source>
        <dbReference type="PROSITE-ProRule" id="PRU01240"/>
    </source>
</evidence>
<dbReference type="Pfam" id="PF00082">
    <property type="entry name" value="Peptidase_S8"/>
    <property type="match status" value="2"/>
</dbReference>
<feature type="active site" description="Charge relay system" evidence="9 10">
    <location>
        <position position="541"/>
    </location>
</feature>
<evidence type="ECO:0000259" key="14">
    <source>
        <dbReference type="Pfam" id="PF17766"/>
    </source>
</evidence>
<dbReference type="Pfam" id="PF05922">
    <property type="entry name" value="Inhibitor_I9"/>
    <property type="match status" value="1"/>
</dbReference>
<dbReference type="Gene3D" id="3.30.70.80">
    <property type="entry name" value="Peptidase S8 propeptide/proteinase inhibitor I9"/>
    <property type="match status" value="1"/>
</dbReference>
<dbReference type="GO" id="GO:0006508">
    <property type="term" value="P:proteolysis"/>
    <property type="evidence" value="ECO:0007669"/>
    <property type="project" value="UniProtKB-KW"/>
</dbReference>
<dbReference type="PANTHER" id="PTHR10795">
    <property type="entry name" value="PROPROTEIN CONVERTASE SUBTILISIN/KEXIN"/>
    <property type="match status" value="1"/>
</dbReference>
<dbReference type="CDD" id="cd04852">
    <property type="entry name" value="Peptidases_S8_3"/>
    <property type="match status" value="1"/>
</dbReference>
<evidence type="ECO:0000256" key="6">
    <source>
        <dbReference type="ARBA" id="ARBA00022801"/>
    </source>
</evidence>
<dbReference type="Proteomes" id="UP000283530">
    <property type="component" value="Unassembled WGS sequence"/>
</dbReference>
<organism evidence="15 16">
    <name type="scientific">Cinnamomum micranthum f. kanehirae</name>
    <dbReference type="NCBI Taxonomy" id="337451"/>
    <lineage>
        <taxon>Eukaryota</taxon>
        <taxon>Viridiplantae</taxon>
        <taxon>Streptophyta</taxon>
        <taxon>Embryophyta</taxon>
        <taxon>Tracheophyta</taxon>
        <taxon>Spermatophyta</taxon>
        <taxon>Magnoliopsida</taxon>
        <taxon>Magnoliidae</taxon>
        <taxon>Laurales</taxon>
        <taxon>Lauraceae</taxon>
        <taxon>Cinnamomum</taxon>
    </lineage>
</organism>
<comment type="caution">
    <text evidence="15">The sequence shown here is derived from an EMBL/GenBank/DDBJ whole genome shotgun (WGS) entry which is preliminary data.</text>
</comment>
<comment type="similarity">
    <text evidence="2 10">Belongs to the peptidase S8 family.</text>
</comment>
<dbReference type="Pfam" id="PF17766">
    <property type="entry name" value="fn3_6"/>
    <property type="match status" value="1"/>
</dbReference>
<dbReference type="CDD" id="cd02120">
    <property type="entry name" value="PA_subtilisin_like"/>
    <property type="match status" value="2"/>
</dbReference>
<feature type="chain" id="PRO_5018666545" evidence="11">
    <location>
        <begin position="24"/>
        <end position="1189"/>
    </location>
</feature>
<feature type="active site" description="Charge relay system" evidence="9 10">
    <location>
        <position position="220"/>
    </location>
</feature>
<evidence type="ECO:0000256" key="7">
    <source>
        <dbReference type="ARBA" id="ARBA00022825"/>
    </source>
</evidence>
<dbReference type="Gene3D" id="3.40.50.200">
    <property type="entry name" value="Peptidase S8/S53 domain"/>
    <property type="match status" value="3"/>
</dbReference>
<keyword evidence="3" id="KW-0964">Secreted</keyword>
<dbReference type="InterPro" id="IPR034197">
    <property type="entry name" value="Peptidases_S8_3"/>
</dbReference>
<dbReference type="InterPro" id="IPR041469">
    <property type="entry name" value="Subtilisin-like_FN3"/>
</dbReference>
<keyword evidence="8" id="KW-0325">Glycoprotein</keyword>
<dbReference type="InterPro" id="IPR037045">
    <property type="entry name" value="S8pro/Inhibitor_I9_sf"/>
</dbReference>
<feature type="signal peptide" evidence="11">
    <location>
        <begin position="1"/>
        <end position="23"/>
    </location>
</feature>
<evidence type="ECO:0000256" key="1">
    <source>
        <dbReference type="ARBA" id="ARBA00004613"/>
    </source>
</evidence>
<dbReference type="SUPFAM" id="SSF52743">
    <property type="entry name" value="Subtilisin-like"/>
    <property type="match status" value="2"/>
</dbReference>
<dbReference type="PRINTS" id="PR00723">
    <property type="entry name" value="SUBTILISIN"/>
</dbReference>
<dbReference type="InterPro" id="IPR010259">
    <property type="entry name" value="S8pro/Inhibitor_I9"/>
</dbReference>
<dbReference type="AlphaFoldDB" id="A0A3S4NSQ7"/>
<name>A0A3S4NSQ7_9MAGN</name>
<evidence type="ECO:0000259" key="13">
    <source>
        <dbReference type="Pfam" id="PF05922"/>
    </source>
</evidence>
<proteinExistence type="inferred from homology"/>
<keyword evidence="4 10" id="KW-0645">Protease</keyword>
<keyword evidence="5 11" id="KW-0732">Signal</keyword>
<evidence type="ECO:0000256" key="11">
    <source>
        <dbReference type="SAM" id="SignalP"/>
    </source>
</evidence>
<accession>A0A3S4NSQ7</accession>
<feature type="domain" description="Subtilisin-like protease fibronectin type-III" evidence="14">
    <location>
        <begin position="657"/>
        <end position="752"/>
    </location>
</feature>
<dbReference type="InterPro" id="IPR000209">
    <property type="entry name" value="Peptidase_S8/S53_dom"/>
</dbReference>
<dbReference type="FunFam" id="3.30.70.80:FF:000003">
    <property type="entry name" value="Subtilisin-like protease SBT1.9"/>
    <property type="match status" value="1"/>
</dbReference>
<dbReference type="PROSITE" id="PS51892">
    <property type="entry name" value="SUBTILASE"/>
    <property type="match status" value="2"/>
</dbReference>
<dbReference type="PROSITE" id="PS00138">
    <property type="entry name" value="SUBTILASE_SER"/>
    <property type="match status" value="2"/>
</dbReference>
<gene>
    <name evidence="15" type="ORF">CKAN_00977000</name>
</gene>
<feature type="domain" description="Peptidase S8/S53" evidence="12">
    <location>
        <begin position="138"/>
        <end position="582"/>
    </location>
</feature>
<comment type="subcellular location">
    <subcellularLocation>
        <location evidence="1">Secreted</location>
    </subcellularLocation>
</comment>
<reference evidence="15 16" key="1">
    <citation type="journal article" date="2019" name="Nat. Plants">
        <title>Stout camphor tree genome fills gaps in understanding of flowering plant genome evolution.</title>
        <authorList>
            <person name="Chaw S.M."/>
            <person name="Liu Y.C."/>
            <person name="Wu Y.W."/>
            <person name="Wang H.Y."/>
            <person name="Lin C.I."/>
            <person name="Wu C.S."/>
            <person name="Ke H.M."/>
            <person name="Chang L.Y."/>
            <person name="Hsu C.Y."/>
            <person name="Yang H.T."/>
            <person name="Sudianto E."/>
            <person name="Hsu M.H."/>
            <person name="Wu K.P."/>
            <person name="Wang L.N."/>
            <person name="Leebens-Mack J.H."/>
            <person name="Tsai I.J."/>
        </authorList>
    </citation>
    <scope>NUCLEOTIDE SEQUENCE [LARGE SCALE GENOMIC DNA]</scope>
    <source>
        <strain evidence="16">cv. Chaw 1501</strain>
        <tissue evidence="15">Young leaves</tissue>
    </source>
</reference>
<dbReference type="STRING" id="337451.A0A3S4NSQ7"/>
<evidence type="ECO:0000256" key="9">
    <source>
        <dbReference type="PIRSR" id="PIRSR615500-1"/>
    </source>
</evidence>
<keyword evidence="7 10" id="KW-0720">Serine protease</keyword>
<evidence type="ECO:0000313" key="15">
    <source>
        <dbReference type="EMBL" id="RWR81102.1"/>
    </source>
</evidence>
<dbReference type="InterPro" id="IPR036852">
    <property type="entry name" value="Peptidase_S8/S53_dom_sf"/>
</dbReference>